<dbReference type="AlphaFoldDB" id="A0A2I0JQD4"/>
<proteinExistence type="predicted"/>
<comment type="caution">
    <text evidence="2">The sequence shown here is derived from an EMBL/GenBank/DDBJ whole genome shotgun (WGS) entry which is preliminary data.</text>
</comment>
<evidence type="ECO:0000313" key="3">
    <source>
        <dbReference type="Proteomes" id="UP000233551"/>
    </source>
</evidence>
<dbReference type="EMBL" id="PGOL01001369">
    <property type="protein sequence ID" value="PKI58508.1"/>
    <property type="molecule type" value="Genomic_DNA"/>
</dbReference>
<gene>
    <name evidence="2" type="ORF">CRG98_021099</name>
</gene>
<feature type="region of interest" description="Disordered" evidence="1">
    <location>
        <begin position="46"/>
        <end position="88"/>
    </location>
</feature>
<feature type="compositionally biased region" description="Basic and acidic residues" evidence="1">
    <location>
        <begin position="73"/>
        <end position="88"/>
    </location>
</feature>
<dbReference type="Proteomes" id="UP000233551">
    <property type="component" value="Unassembled WGS sequence"/>
</dbReference>
<evidence type="ECO:0000256" key="1">
    <source>
        <dbReference type="SAM" id="MobiDB-lite"/>
    </source>
</evidence>
<name>A0A2I0JQD4_PUNGR</name>
<keyword evidence="3" id="KW-1185">Reference proteome</keyword>
<organism evidence="2 3">
    <name type="scientific">Punica granatum</name>
    <name type="common">Pomegranate</name>
    <dbReference type="NCBI Taxonomy" id="22663"/>
    <lineage>
        <taxon>Eukaryota</taxon>
        <taxon>Viridiplantae</taxon>
        <taxon>Streptophyta</taxon>
        <taxon>Embryophyta</taxon>
        <taxon>Tracheophyta</taxon>
        <taxon>Spermatophyta</taxon>
        <taxon>Magnoliopsida</taxon>
        <taxon>eudicotyledons</taxon>
        <taxon>Gunneridae</taxon>
        <taxon>Pentapetalae</taxon>
        <taxon>rosids</taxon>
        <taxon>malvids</taxon>
        <taxon>Myrtales</taxon>
        <taxon>Lythraceae</taxon>
        <taxon>Punica</taxon>
    </lineage>
</organism>
<sequence>MVSQNGVLTVMNSVLGLGQKSSCGKPVGQNGVLTACPSLVACSMRGGRSPRKAVKWTRSPWTGSPESSKVTRPKPEESGKMDVKSGKQ</sequence>
<protein>
    <submittedName>
        <fullName evidence="2">Uncharacterized protein</fullName>
    </submittedName>
</protein>
<reference evidence="2 3" key="1">
    <citation type="submission" date="2017-11" db="EMBL/GenBank/DDBJ databases">
        <title>De-novo sequencing of pomegranate (Punica granatum L.) genome.</title>
        <authorList>
            <person name="Akparov Z."/>
            <person name="Amiraslanov A."/>
            <person name="Hajiyeva S."/>
            <person name="Abbasov M."/>
            <person name="Kaur K."/>
            <person name="Hamwieh A."/>
            <person name="Solovyev V."/>
            <person name="Salamov A."/>
            <person name="Braich B."/>
            <person name="Kosarev P."/>
            <person name="Mahmoud A."/>
            <person name="Hajiyev E."/>
            <person name="Babayeva S."/>
            <person name="Izzatullayeva V."/>
            <person name="Mammadov A."/>
            <person name="Mammadov A."/>
            <person name="Sharifova S."/>
            <person name="Ojaghi J."/>
            <person name="Eynullazada K."/>
            <person name="Bayramov B."/>
            <person name="Abdulazimova A."/>
            <person name="Shahmuradov I."/>
        </authorList>
    </citation>
    <scope>NUCLEOTIDE SEQUENCE [LARGE SCALE GENOMIC DNA]</scope>
    <source>
        <strain evidence="3">cv. AG2017</strain>
        <tissue evidence="2">Leaf</tissue>
    </source>
</reference>
<accession>A0A2I0JQD4</accession>
<evidence type="ECO:0000313" key="2">
    <source>
        <dbReference type="EMBL" id="PKI58508.1"/>
    </source>
</evidence>
<feature type="compositionally biased region" description="Polar residues" evidence="1">
    <location>
        <begin position="59"/>
        <end position="70"/>
    </location>
</feature>